<evidence type="ECO:0000256" key="1">
    <source>
        <dbReference type="SAM" id="MobiDB-lite"/>
    </source>
</evidence>
<evidence type="ECO:0000313" key="2">
    <source>
        <dbReference type="EMBL" id="MER6274124.1"/>
    </source>
</evidence>
<feature type="compositionally biased region" description="Polar residues" evidence="1">
    <location>
        <begin position="172"/>
        <end position="208"/>
    </location>
</feature>
<evidence type="ECO:0000313" key="3">
    <source>
        <dbReference type="Proteomes" id="UP001490365"/>
    </source>
</evidence>
<accession>A0ABV1TX68</accession>
<dbReference type="RefSeq" id="WP_351962397.1">
    <property type="nucleotide sequence ID" value="NZ_JBEOZM010000043.1"/>
</dbReference>
<comment type="caution">
    <text evidence="2">The sequence shown here is derived from an EMBL/GenBank/DDBJ whole genome shotgun (WGS) entry which is preliminary data.</text>
</comment>
<sequence length="253" mass="28095">MNGVWEYLAHDGWDVTPDLLEERGDVHPLPPAAFQSLATAAKQMRFDRSAAWCHRRCFETRSGITRAGLTLRPAHEARLQTPLSKFSRATTPEELFTGQWQSRATELDAYKFCLDQRWQEGCTHAWRLWEEIREQGYPDGYVRTFAHMVTDLQGDQLPEWIESARASTTCQVSAGSPSTSNVTLTPLSATSPSRGTPVSSKAMSTGSRCSGARRSGVHDSYSYAKESSWRDWLQGGHMTATGRGRGGLVPRGG</sequence>
<organism evidence="2 3">
    <name type="scientific">Streptomyces sp. 900105755</name>
    <dbReference type="NCBI Taxonomy" id="3154389"/>
    <lineage>
        <taxon>Bacteria</taxon>
        <taxon>Bacillati</taxon>
        <taxon>Actinomycetota</taxon>
        <taxon>Actinomycetes</taxon>
        <taxon>Kitasatosporales</taxon>
        <taxon>Streptomycetaceae</taxon>
        <taxon>Streptomyces</taxon>
    </lineage>
</organism>
<dbReference type="Proteomes" id="UP001490365">
    <property type="component" value="Unassembled WGS sequence"/>
</dbReference>
<reference evidence="2 3" key="1">
    <citation type="submission" date="2024-06" db="EMBL/GenBank/DDBJ databases">
        <title>The Natural Products Discovery Center: Release of the First 8490 Sequenced Strains for Exploring Actinobacteria Biosynthetic Diversity.</title>
        <authorList>
            <person name="Kalkreuter E."/>
            <person name="Kautsar S.A."/>
            <person name="Yang D."/>
            <person name="Bader C.D."/>
            <person name="Teijaro C.N."/>
            <person name="Fluegel L."/>
            <person name="Davis C.M."/>
            <person name="Simpson J.R."/>
            <person name="Lauterbach L."/>
            <person name="Steele A.D."/>
            <person name="Gui C."/>
            <person name="Meng S."/>
            <person name="Li G."/>
            <person name="Viehrig K."/>
            <person name="Ye F."/>
            <person name="Su P."/>
            <person name="Kiefer A.F."/>
            <person name="Nichols A."/>
            <person name="Cepeda A.J."/>
            <person name="Yan W."/>
            <person name="Fan B."/>
            <person name="Jiang Y."/>
            <person name="Adhikari A."/>
            <person name="Zheng C.-J."/>
            <person name="Schuster L."/>
            <person name="Cowan T.M."/>
            <person name="Smanski M.J."/>
            <person name="Chevrette M.G."/>
            <person name="De Carvalho L.P.S."/>
            <person name="Shen B."/>
        </authorList>
    </citation>
    <scope>NUCLEOTIDE SEQUENCE [LARGE SCALE GENOMIC DNA]</scope>
    <source>
        <strain evidence="2 3">NPDC001694</strain>
    </source>
</reference>
<protein>
    <submittedName>
        <fullName evidence="2">Uncharacterized protein</fullName>
    </submittedName>
</protein>
<keyword evidence="3" id="KW-1185">Reference proteome</keyword>
<name>A0ABV1TX68_9ACTN</name>
<dbReference type="EMBL" id="JBEOZM010000043">
    <property type="protein sequence ID" value="MER6274124.1"/>
    <property type="molecule type" value="Genomic_DNA"/>
</dbReference>
<gene>
    <name evidence="2" type="ORF">ABT211_43800</name>
</gene>
<feature type="region of interest" description="Disordered" evidence="1">
    <location>
        <begin position="172"/>
        <end position="215"/>
    </location>
</feature>
<proteinExistence type="predicted"/>